<dbReference type="InterPro" id="IPR025269">
    <property type="entry name" value="SAM-like_dom"/>
</dbReference>
<comment type="similarity">
    <text evidence="1">Belongs to the 'phage' integrase family.</text>
</comment>
<evidence type="ECO:0000259" key="6">
    <source>
        <dbReference type="Pfam" id="PF13102"/>
    </source>
</evidence>
<keyword evidence="4" id="KW-0233">DNA recombination</keyword>
<evidence type="ECO:0000256" key="2">
    <source>
        <dbReference type="ARBA" id="ARBA00022908"/>
    </source>
</evidence>
<reference evidence="7" key="1">
    <citation type="journal article" date="2021" name="Proc. Natl. Acad. Sci. U.S.A.">
        <title>A Catalog of Tens of Thousands of Viruses from Human Metagenomes Reveals Hidden Associations with Chronic Diseases.</title>
        <authorList>
            <person name="Tisza M.J."/>
            <person name="Buck C.B."/>
        </authorList>
    </citation>
    <scope>NUCLEOTIDE SEQUENCE</scope>
    <source>
        <strain evidence="7">CtJDl18</strain>
    </source>
</reference>
<evidence type="ECO:0000256" key="3">
    <source>
        <dbReference type="ARBA" id="ARBA00023125"/>
    </source>
</evidence>
<dbReference type="EMBL" id="BK016178">
    <property type="protein sequence ID" value="DAG00201.1"/>
    <property type="molecule type" value="Genomic_DNA"/>
</dbReference>
<dbReference type="InterPro" id="IPR011010">
    <property type="entry name" value="DNA_brk_join_enz"/>
</dbReference>
<name>A0A8S5V0E8_9CAUD</name>
<dbReference type="Gene3D" id="1.10.150.130">
    <property type="match status" value="1"/>
</dbReference>
<dbReference type="GO" id="GO:0075713">
    <property type="term" value="P:establishment of integrated proviral latency"/>
    <property type="evidence" value="ECO:0007669"/>
    <property type="project" value="UniProtKB-KW"/>
</dbReference>
<dbReference type="GO" id="GO:0044826">
    <property type="term" value="P:viral genome integration into host DNA"/>
    <property type="evidence" value="ECO:0007669"/>
    <property type="project" value="UniProtKB-KW"/>
</dbReference>
<sequence length="488" mass="57234">MATFKIVVQHQRSDGFYQVYIRMTHNRRSLYIKTSKMVGQKGIVKGSHDVKDSFVLNSLNQIIEEWMFKLNKLDIRSWSAEQVRDYLEQNDEDVCFSDFAREYIGELSETLKPQSLVNYHNTLHSIERYCGSEKVMFSELNTKLVQGWIDSMKDSKSKKSFYPQFLKKMFKAGVAKYNDYDNDIVRIKVNPWTKVEFSRHIVPKKRAILMEDCRRIFSVIPSSKTECLAVDVCKMVLCLAGINVADLYVMKKVDYYDGILHYKRQKTKSARADEAYIEMRVPDMLLPTMTKYFADKDDPYLFNFHKSYGCSRSMDGNLCLFLKKFCVNTLKDSELKITPYTFRHTWATIAQNDIGANYEEIGFAMNHISTHKITMGYVKPDFSRAWELNEKVVEKIFFTNDPSRRTQEYHAPVFEKVEETFELCADAYFMGEVVGHVEGKGYRNTDDIIRQLMDNINDTVPKNCTIQIKVKNITKDQTKYFERMRDKK</sequence>
<dbReference type="SUPFAM" id="SSF56349">
    <property type="entry name" value="DNA breaking-rejoining enzymes"/>
    <property type="match status" value="1"/>
</dbReference>
<dbReference type="Gene3D" id="1.10.443.10">
    <property type="entry name" value="Intergrase catalytic core"/>
    <property type="match status" value="1"/>
</dbReference>
<dbReference type="GO" id="GO:0006310">
    <property type="term" value="P:DNA recombination"/>
    <property type="evidence" value="ECO:0007669"/>
    <property type="project" value="UniProtKB-KW"/>
</dbReference>
<dbReference type="GO" id="GO:0015074">
    <property type="term" value="P:DNA integration"/>
    <property type="evidence" value="ECO:0007669"/>
    <property type="project" value="UniProtKB-KW"/>
</dbReference>
<evidence type="ECO:0000256" key="5">
    <source>
        <dbReference type="ARBA" id="ARBA00023195"/>
    </source>
</evidence>
<dbReference type="InterPro" id="IPR050090">
    <property type="entry name" value="Tyrosine_recombinase_XerCD"/>
</dbReference>
<proteinExistence type="inferred from homology"/>
<keyword evidence="2" id="KW-0229">DNA integration</keyword>
<evidence type="ECO:0000256" key="4">
    <source>
        <dbReference type="ARBA" id="ARBA00023172"/>
    </source>
</evidence>
<keyword evidence="5" id="KW-1160">Virus entry into host cell</keyword>
<accession>A0A8S5V0E8</accession>
<organism evidence="7">
    <name type="scientific">Podoviridae sp. ctJDl18</name>
    <dbReference type="NCBI Taxonomy" id="2825242"/>
    <lineage>
        <taxon>Viruses</taxon>
        <taxon>Duplodnaviria</taxon>
        <taxon>Heunggongvirae</taxon>
        <taxon>Uroviricota</taxon>
        <taxon>Caudoviricetes</taxon>
    </lineage>
</organism>
<evidence type="ECO:0000256" key="1">
    <source>
        <dbReference type="ARBA" id="ARBA00008857"/>
    </source>
</evidence>
<keyword evidence="3" id="KW-0238">DNA-binding</keyword>
<evidence type="ECO:0000313" key="7">
    <source>
        <dbReference type="EMBL" id="DAG00201.1"/>
    </source>
</evidence>
<dbReference type="Pfam" id="PF13102">
    <property type="entry name" value="Phage_int_SAM_5"/>
    <property type="match status" value="1"/>
</dbReference>
<dbReference type="InterPro" id="IPR013762">
    <property type="entry name" value="Integrase-like_cat_sf"/>
</dbReference>
<dbReference type="GO" id="GO:0003677">
    <property type="term" value="F:DNA binding"/>
    <property type="evidence" value="ECO:0007669"/>
    <property type="project" value="UniProtKB-KW"/>
</dbReference>
<protein>
    <submittedName>
        <fullName evidence="7">Integrase</fullName>
    </submittedName>
</protein>
<keyword evidence="5" id="KW-1179">Viral genome integration</keyword>
<dbReference type="InterPro" id="IPR010998">
    <property type="entry name" value="Integrase_recombinase_N"/>
</dbReference>
<dbReference type="PANTHER" id="PTHR30349">
    <property type="entry name" value="PHAGE INTEGRASE-RELATED"/>
    <property type="match status" value="1"/>
</dbReference>
<feature type="domain" description="Phage integrase SAM-like" evidence="6">
    <location>
        <begin position="96"/>
        <end position="160"/>
    </location>
</feature>
<dbReference type="PANTHER" id="PTHR30349:SF64">
    <property type="entry name" value="PROPHAGE INTEGRASE INTD-RELATED"/>
    <property type="match status" value="1"/>
</dbReference>